<name>A0A1D9G5V5_MOOP1</name>
<evidence type="ECO:0000313" key="3">
    <source>
        <dbReference type="Proteomes" id="UP000176944"/>
    </source>
</evidence>
<gene>
    <name evidence="2" type="ORF">BJP36_25715</name>
</gene>
<organism evidence="2 3">
    <name type="scientific">Moorena producens (strain JHB)</name>
    <dbReference type="NCBI Taxonomy" id="1454205"/>
    <lineage>
        <taxon>Bacteria</taxon>
        <taxon>Bacillati</taxon>
        <taxon>Cyanobacteriota</taxon>
        <taxon>Cyanophyceae</taxon>
        <taxon>Coleofasciculales</taxon>
        <taxon>Coleofasciculaceae</taxon>
        <taxon>Moorena</taxon>
    </lineage>
</organism>
<reference evidence="3" key="1">
    <citation type="submission" date="2016-10" db="EMBL/GenBank/DDBJ databases">
        <title>Comparative genomics uncovers the prolific and rare metabolic potential of the cyanobacterial genus Moorea.</title>
        <authorList>
            <person name="Leao T."/>
            <person name="Castelao G."/>
            <person name="Korobeynikov A."/>
            <person name="Monroe E.A."/>
            <person name="Podell S."/>
            <person name="Glukhov E."/>
            <person name="Allen E."/>
            <person name="Gerwick W.H."/>
            <person name="Gerwick L."/>
        </authorList>
    </citation>
    <scope>NUCLEOTIDE SEQUENCE [LARGE SCALE GENOMIC DNA]</scope>
    <source>
        <strain evidence="3">JHB</strain>
    </source>
</reference>
<accession>A0A1D9G5V5</accession>
<dbReference type="AlphaFoldDB" id="A0A1D9G5V5"/>
<sequence length="94" mass="10671">MKKLPWPIKHRLSVMVSATEYFEKSINQKVGSLSSGQATQKDRWIRFEARNDKGIPYASLNFDVKWQVVNTDSEAAQANQLRGGFEKSSEPGVR</sequence>
<feature type="domain" description="Adenylyl/Guanylyl and SMODS C-terminal sensor" evidence="1">
    <location>
        <begin position="6"/>
        <end position="89"/>
    </location>
</feature>
<protein>
    <recommendedName>
        <fullName evidence="1">Adenylyl/Guanylyl and SMODS C-terminal sensor domain-containing protein</fullName>
    </recommendedName>
</protein>
<evidence type="ECO:0000259" key="1">
    <source>
        <dbReference type="Pfam" id="PF18134"/>
    </source>
</evidence>
<dbReference type="Proteomes" id="UP000176944">
    <property type="component" value="Chromosome"/>
</dbReference>
<dbReference type="EMBL" id="CP017708">
    <property type="protein sequence ID" value="AOY82800.2"/>
    <property type="molecule type" value="Genomic_DNA"/>
</dbReference>
<proteinExistence type="predicted"/>
<dbReference type="Pfam" id="PF18134">
    <property type="entry name" value="AGS_C"/>
    <property type="match status" value="1"/>
</dbReference>
<dbReference type="InterPro" id="IPR040511">
    <property type="entry name" value="AGS_C"/>
</dbReference>
<evidence type="ECO:0000313" key="2">
    <source>
        <dbReference type="EMBL" id="AOY82800.2"/>
    </source>
</evidence>